<dbReference type="Proteomes" id="UP000460257">
    <property type="component" value="Unassembled WGS sequence"/>
</dbReference>
<dbReference type="InterPro" id="IPR022372">
    <property type="entry name" value="Accessory_SS_Asp1"/>
</dbReference>
<name>A0A6N7IWK8_9FIRM</name>
<proteinExistence type="predicted"/>
<keyword evidence="2" id="KW-1185">Reference proteome</keyword>
<evidence type="ECO:0000313" key="1">
    <source>
        <dbReference type="EMBL" id="MQN00663.1"/>
    </source>
</evidence>
<dbReference type="EMBL" id="VOGC01000002">
    <property type="protein sequence ID" value="MQN00663.1"/>
    <property type="molecule type" value="Genomic_DNA"/>
</dbReference>
<gene>
    <name evidence="1" type="primary">asp1</name>
    <name evidence="1" type="ORF">FRC54_01500</name>
</gene>
<accession>A0A6N7IWK8</accession>
<organism evidence="1 2">
    <name type="scientific">Candidatus Weimeria bifida</name>
    <dbReference type="NCBI Taxonomy" id="2599074"/>
    <lineage>
        <taxon>Bacteria</taxon>
        <taxon>Bacillati</taxon>
        <taxon>Bacillota</taxon>
        <taxon>Clostridia</taxon>
        <taxon>Lachnospirales</taxon>
        <taxon>Lachnospiraceae</taxon>
        <taxon>Candidatus Weimeria</taxon>
    </lineage>
</organism>
<dbReference type="NCBIfam" id="TIGR03713">
    <property type="entry name" value="acc_sec_asp1"/>
    <property type="match status" value="1"/>
</dbReference>
<dbReference type="GO" id="GO:0015031">
    <property type="term" value="P:protein transport"/>
    <property type="evidence" value="ECO:0007669"/>
    <property type="project" value="InterPro"/>
</dbReference>
<reference evidence="1" key="1">
    <citation type="journal article" date="2020" name="Appl. Environ. Microbiol.">
        <title>Medium-Chain Fatty Acid Synthesis by 'Candidatus Weimeria bifida' gen. nov., sp. nov., and 'Candidatus Pseudoramibacter fermentans' sp. nov.</title>
        <authorList>
            <person name="Scarborough M.J."/>
            <person name="Myers K.S."/>
            <person name="Donohue T.J."/>
            <person name="Noguera D.R."/>
        </authorList>
    </citation>
    <scope>NUCLEOTIDE SEQUENCE</scope>
    <source>
        <strain evidence="1">LCO1.1</strain>
    </source>
</reference>
<protein>
    <submittedName>
        <fullName evidence="1">Accessory Sec system protein Asp1</fullName>
    </submittedName>
</protein>
<comment type="caution">
    <text evidence="1">The sequence shown here is derived from an EMBL/GenBank/DDBJ whole genome shotgun (WGS) entry which is preliminary data.</text>
</comment>
<dbReference type="AlphaFoldDB" id="A0A6N7IWK8"/>
<dbReference type="Pfam" id="PF16993">
    <property type="entry name" value="Asp1"/>
    <property type="match status" value="1"/>
</dbReference>
<sequence>MQYFIPAWYQNNDWKENEQVWYRSRTVTEFDDTVKQIQLFFRKHVAPFKILLLGFSPNFRHYLHRQGVYHVPYWSCFDAMQGISMHQISMFSFHDLTWPDDVEFIYSPFAVIVRRDEKKFAQIEFAEDGNMFRVDMYKDDEQVSSNYYDDRGFMSLQVVYQNGLPYREQYFNSEGVWKFARFLNDGHVVINPESNWYYSGIGHNLVKAAYKKKNYASIDQVIAEVLQENLRETTNSDIFIVAAHPLHAGVLAETLSDRKVVLSFFARRIENEKANVNDADKKLLEEASYVVVDERSTEEKIKKFPEAADKPLRIITPYDSRKEFGDSLHLRVQNVLVAVDDIPDEVFDKLVVIFADYIININKKARIVLFTRSSRYDMSRRLLRKTKDALSAAGMDPDIVIDTDDKSENYPSPDEEGKIFTVAQCVDELSVSRTLREQRIIVDLQEVPDQFLQISAMSMGIPQITVRETDYVKNGKNGIVIDDLSELADSMHYYLSSITNVNNAQIASYKLGGSYSTGKLVQSWKEVIESVER</sequence>
<evidence type="ECO:0000313" key="2">
    <source>
        <dbReference type="Proteomes" id="UP000460257"/>
    </source>
</evidence>